<reference evidence="2" key="1">
    <citation type="submission" date="2021-02" db="EMBL/GenBank/DDBJ databases">
        <title>Genome sequence Cadophora malorum strain M34.</title>
        <authorList>
            <person name="Stefanovic E."/>
            <person name="Vu D."/>
            <person name="Scully C."/>
            <person name="Dijksterhuis J."/>
            <person name="Roader J."/>
            <person name="Houbraken J."/>
        </authorList>
    </citation>
    <scope>NUCLEOTIDE SEQUENCE</scope>
    <source>
        <strain evidence="2">M34</strain>
    </source>
</reference>
<name>A0A8H7WAR2_9HELO</name>
<evidence type="ECO:0000256" key="1">
    <source>
        <dbReference type="SAM" id="MobiDB-lite"/>
    </source>
</evidence>
<comment type="caution">
    <text evidence="2">The sequence shown here is derived from an EMBL/GenBank/DDBJ whole genome shotgun (WGS) entry which is preliminary data.</text>
</comment>
<feature type="region of interest" description="Disordered" evidence="1">
    <location>
        <begin position="120"/>
        <end position="160"/>
    </location>
</feature>
<dbReference type="EMBL" id="JAFJYH010000121">
    <property type="protein sequence ID" value="KAG4418754.1"/>
    <property type="molecule type" value="Genomic_DNA"/>
</dbReference>
<sequence length="271" mass="30840">MEYLLRILFPKLRVLVVLIDDKVDFDEVWPEYGDENEDEASGTESESVDDPVDYSDGLFDYYSEDEDLIPRYATDILSDSTDKLEEESTIFFRYYVPEVLVRAASSNPGRIQLDREKYLEGNDADDNSSDQSATESLFSDASSIPPPNREEYADSNSVPQLEQEFRDTVRQVKINLTGAMLDIVNTSIYARIQFPILDSVETTNHHDSPETSASKSQRVEVLPAKNASSRLQSVMPNPSSLSKKQEKHRRRRAKSKAKKRQRRVSGLFPGK</sequence>
<evidence type="ECO:0000313" key="3">
    <source>
        <dbReference type="Proteomes" id="UP000664132"/>
    </source>
</evidence>
<feature type="region of interest" description="Disordered" evidence="1">
    <location>
        <begin position="30"/>
        <end position="52"/>
    </location>
</feature>
<organism evidence="2 3">
    <name type="scientific">Cadophora malorum</name>
    <dbReference type="NCBI Taxonomy" id="108018"/>
    <lineage>
        <taxon>Eukaryota</taxon>
        <taxon>Fungi</taxon>
        <taxon>Dikarya</taxon>
        <taxon>Ascomycota</taxon>
        <taxon>Pezizomycotina</taxon>
        <taxon>Leotiomycetes</taxon>
        <taxon>Helotiales</taxon>
        <taxon>Ploettnerulaceae</taxon>
        <taxon>Cadophora</taxon>
    </lineage>
</organism>
<keyword evidence="3" id="KW-1185">Reference proteome</keyword>
<evidence type="ECO:0000313" key="2">
    <source>
        <dbReference type="EMBL" id="KAG4418754.1"/>
    </source>
</evidence>
<proteinExistence type="predicted"/>
<feature type="region of interest" description="Disordered" evidence="1">
    <location>
        <begin position="203"/>
        <end position="271"/>
    </location>
</feature>
<accession>A0A8H7WAR2</accession>
<feature type="compositionally biased region" description="Polar residues" evidence="1">
    <location>
        <begin position="226"/>
        <end position="242"/>
    </location>
</feature>
<dbReference type="Proteomes" id="UP000664132">
    <property type="component" value="Unassembled WGS sequence"/>
</dbReference>
<dbReference type="AlphaFoldDB" id="A0A8H7WAR2"/>
<gene>
    <name evidence="2" type="ORF">IFR04_008116</name>
</gene>
<feature type="compositionally biased region" description="Basic residues" evidence="1">
    <location>
        <begin position="245"/>
        <end position="263"/>
    </location>
</feature>
<protein>
    <submittedName>
        <fullName evidence="2">Uncharacterized protein</fullName>
    </submittedName>
</protein>